<keyword evidence="13" id="KW-0245">EGF-like domain</keyword>
<dbReference type="InterPro" id="IPR000719">
    <property type="entry name" value="Prot_kinase_dom"/>
</dbReference>
<dbReference type="GO" id="GO:0004674">
    <property type="term" value="F:protein serine/threonine kinase activity"/>
    <property type="evidence" value="ECO:0007669"/>
    <property type="project" value="UniProtKB-KW"/>
</dbReference>
<dbReference type="FunFam" id="1.10.510.10:FF:000084">
    <property type="entry name" value="Wall-associated receptor kinase 2"/>
    <property type="match status" value="1"/>
</dbReference>
<dbReference type="PROSITE" id="PS01187">
    <property type="entry name" value="EGF_CA"/>
    <property type="match status" value="1"/>
</dbReference>
<dbReference type="Pfam" id="PF13947">
    <property type="entry name" value="GUB_WAK_bind"/>
    <property type="match status" value="1"/>
</dbReference>
<dbReference type="FunFam" id="3.30.200.20:FF:000043">
    <property type="entry name" value="Wall-associated receptor kinase 2"/>
    <property type="match status" value="1"/>
</dbReference>
<keyword evidence="19" id="KW-0675">Receptor</keyword>
<evidence type="ECO:0000256" key="13">
    <source>
        <dbReference type="PROSITE-ProRule" id="PRU00076"/>
    </source>
</evidence>
<comment type="caution">
    <text evidence="19">The sequence shown here is derived from an EMBL/GenBank/DDBJ whole genome shotgun (WGS) entry which is preliminary data.</text>
</comment>
<evidence type="ECO:0000256" key="10">
    <source>
        <dbReference type="ARBA" id="ARBA00023136"/>
    </source>
</evidence>
<evidence type="ECO:0000256" key="3">
    <source>
        <dbReference type="ARBA" id="ARBA00022679"/>
    </source>
</evidence>
<dbReference type="InterPro" id="IPR000742">
    <property type="entry name" value="EGF"/>
</dbReference>
<evidence type="ECO:0000256" key="16">
    <source>
        <dbReference type="SAM" id="SignalP"/>
    </source>
</evidence>
<dbReference type="Gene3D" id="1.10.510.10">
    <property type="entry name" value="Transferase(Phosphotransferase) domain 1"/>
    <property type="match status" value="1"/>
</dbReference>
<dbReference type="InterPro" id="IPR017441">
    <property type="entry name" value="Protein_kinase_ATP_BS"/>
</dbReference>
<keyword evidence="8 14" id="KW-0067">ATP-binding</keyword>
<evidence type="ECO:0000256" key="12">
    <source>
        <dbReference type="ARBA" id="ARBA00023180"/>
    </source>
</evidence>
<evidence type="ECO:0000256" key="9">
    <source>
        <dbReference type="ARBA" id="ARBA00022989"/>
    </source>
</evidence>
<dbReference type="Gene3D" id="3.30.200.20">
    <property type="entry name" value="Phosphorylase Kinase, domain 1"/>
    <property type="match status" value="1"/>
</dbReference>
<dbReference type="STRING" id="337451.A0A443NLD7"/>
<evidence type="ECO:0000313" key="20">
    <source>
        <dbReference type="Proteomes" id="UP000283530"/>
    </source>
</evidence>
<dbReference type="SUPFAM" id="SSF56112">
    <property type="entry name" value="Protein kinase-like (PK-like)"/>
    <property type="match status" value="1"/>
</dbReference>
<evidence type="ECO:0000256" key="2">
    <source>
        <dbReference type="ARBA" id="ARBA00022527"/>
    </source>
</evidence>
<keyword evidence="2" id="KW-0723">Serine/threonine-protein kinase</keyword>
<evidence type="ECO:0000256" key="1">
    <source>
        <dbReference type="ARBA" id="ARBA00004479"/>
    </source>
</evidence>
<evidence type="ECO:0000256" key="8">
    <source>
        <dbReference type="ARBA" id="ARBA00022840"/>
    </source>
</evidence>
<dbReference type="Proteomes" id="UP000283530">
    <property type="component" value="Unassembled WGS sequence"/>
</dbReference>
<dbReference type="PROSITE" id="PS00107">
    <property type="entry name" value="PROTEIN_KINASE_ATP"/>
    <property type="match status" value="1"/>
</dbReference>
<keyword evidence="5 16" id="KW-0732">Signal</keyword>
<feature type="chain" id="PRO_5018993173" evidence="16">
    <location>
        <begin position="19"/>
        <end position="738"/>
    </location>
</feature>
<accession>A0A443NLD7</accession>
<dbReference type="GO" id="GO:0030247">
    <property type="term" value="F:polysaccharide binding"/>
    <property type="evidence" value="ECO:0007669"/>
    <property type="project" value="InterPro"/>
</dbReference>
<feature type="signal peptide" evidence="16">
    <location>
        <begin position="1"/>
        <end position="18"/>
    </location>
</feature>
<dbReference type="Pfam" id="PF07714">
    <property type="entry name" value="PK_Tyr_Ser-Thr"/>
    <property type="match status" value="1"/>
</dbReference>
<dbReference type="EMBL" id="QPKB01000003">
    <property type="protein sequence ID" value="RWR79324.1"/>
    <property type="molecule type" value="Genomic_DNA"/>
</dbReference>
<keyword evidence="6 14" id="KW-0547">Nucleotide-binding</keyword>
<dbReference type="InterPro" id="IPR001881">
    <property type="entry name" value="EGF-like_Ca-bd_dom"/>
</dbReference>
<protein>
    <submittedName>
        <fullName evidence="19">Putative wall-associated receptor kinase-like protein 16</fullName>
    </submittedName>
</protein>
<keyword evidence="20" id="KW-1185">Reference proteome</keyword>
<dbReference type="InterPro" id="IPR025287">
    <property type="entry name" value="WAK_GUB"/>
</dbReference>
<evidence type="ECO:0000259" key="17">
    <source>
        <dbReference type="PROSITE" id="PS50011"/>
    </source>
</evidence>
<keyword evidence="10 15" id="KW-0472">Membrane</keyword>
<gene>
    <name evidence="19" type="ORF">CKAN_00789400</name>
</gene>
<dbReference type="CDD" id="cd14066">
    <property type="entry name" value="STKc_IRAK"/>
    <property type="match status" value="1"/>
</dbReference>
<dbReference type="InterPro" id="IPR001245">
    <property type="entry name" value="Ser-Thr/Tyr_kinase_cat_dom"/>
</dbReference>
<dbReference type="PROSITE" id="PS50011">
    <property type="entry name" value="PROTEIN_KINASE_DOM"/>
    <property type="match status" value="1"/>
</dbReference>
<sequence length="738" mass="82579">MILHFFLQFFYCLSIAAAADVVKPNPGCQHQCGNVRIPYPFGIGDPSCYRDQYFNLTCRKDIETDDLKPFWGELEVLNISTLGEMTVGSPIGWDCYFQNGSSSSRRPYSINLYSMGPFTFSDTRNKLTAVGCDNKAYINGSWGSEFTSGCMSYCKDEASVTSGSCNGIGCCQSFIPAGIKKFKVTLESFSNHSQVWEFNRCSYSYVGDKDQFNFSVSDLHLYNFWDRSATVPVVLDWMAANETCEKAKANKADYACRSAKSDCYYSDNLGYGCKCLSGYQGNPYIQGGCQDIDECLDQTKNPCKGNCNNTVGSFICTCPEGTHGDPHNKEGDGCIKDSKEFPVLKVFLGTGLSLLFLFIGSTWTCWIWRKRKMIKLKEKFFHQNGGLLLQRKISSRRAESFKIFTTKELDRATENYSLSRIVGQGGYGIVYKGTLPDNRIIAVKKSKIVDASQIEQFINEVDILSQINHRNVVKLLGCCLEDQVPLLVYEFVSNGTLYSHIHETSHTQSMSLQNRLRIAIETAEALAYLHSAASIPIFHRDVKSSNILLDDSLTAKVSDFGASRLVPIDQTQITTLVQGTLGYLDPEYFQTGQLTAKSDVYSFGVVLVELLTAEKPICPNRSQEERNLAMHFISAMKENRILQVLEDRVLHEGQKAQLIAIARLAKRCLKLKGEERPTMKEVVVELQGLRGFHDHPWVNNNIEETESLLVGASQGCTSEASGQYGFENHFISIVEDGR</sequence>
<reference evidence="19 20" key="1">
    <citation type="journal article" date="2019" name="Nat. Plants">
        <title>Stout camphor tree genome fills gaps in understanding of flowering plant genome evolution.</title>
        <authorList>
            <person name="Chaw S.M."/>
            <person name="Liu Y.C."/>
            <person name="Wu Y.W."/>
            <person name="Wang H.Y."/>
            <person name="Lin C.I."/>
            <person name="Wu C.S."/>
            <person name="Ke H.M."/>
            <person name="Chang L.Y."/>
            <person name="Hsu C.Y."/>
            <person name="Yang H.T."/>
            <person name="Sudianto E."/>
            <person name="Hsu M.H."/>
            <person name="Wu K.P."/>
            <person name="Wang L.N."/>
            <person name="Leebens-Mack J.H."/>
            <person name="Tsai I.J."/>
        </authorList>
    </citation>
    <scope>NUCLEOTIDE SEQUENCE [LARGE SCALE GENOMIC DNA]</scope>
    <source>
        <strain evidence="20">cv. Chaw 1501</strain>
        <tissue evidence="19">Young leaves</tissue>
    </source>
</reference>
<dbReference type="PANTHER" id="PTHR27005">
    <property type="entry name" value="WALL-ASSOCIATED RECEPTOR KINASE-LIKE 21"/>
    <property type="match status" value="1"/>
</dbReference>
<keyword evidence="7 19" id="KW-0418">Kinase</keyword>
<evidence type="ECO:0000256" key="15">
    <source>
        <dbReference type="SAM" id="Phobius"/>
    </source>
</evidence>
<proteinExistence type="predicted"/>
<keyword evidence="3" id="KW-0808">Transferase</keyword>
<comment type="subcellular location">
    <subcellularLocation>
        <location evidence="1">Membrane</location>
        <topology evidence="1">Single-pass type I membrane protein</topology>
    </subcellularLocation>
</comment>
<feature type="transmembrane region" description="Helical" evidence="15">
    <location>
        <begin position="346"/>
        <end position="368"/>
    </location>
</feature>
<keyword evidence="12" id="KW-0325">Glycoprotein</keyword>
<dbReference type="SUPFAM" id="SSF57196">
    <property type="entry name" value="EGF/Laminin"/>
    <property type="match status" value="1"/>
</dbReference>
<keyword evidence="9 15" id="KW-1133">Transmembrane helix</keyword>
<dbReference type="PANTHER" id="PTHR27005:SF283">
    <property type="entry name" value="OS02G0633066 PROTEIN"/>
    <property type="match status" value="1"/>
</dbReference>
<dbReference type="SMART" id="SM00220">
    <property type="entry name" value="S_TKc"/>
    <property type="match status" value="1"/>
</dbReference>
<dbReference type="SMART" id="SM00179">
    <property type="entry name" value="EGF_CA"/>
    <property type="match status" value="1"/>
</dbReference>
<dbReference type="InterPro" id="IPR045274">
    <property type="entry name" value="WAK-like"/>
</dbReference>
<evidence type="ECO:0000256" key="14">
    <source>
        <dbReference type="PROSITE-ProRule" id="PRU10141"/>
    </source>
</evidence>
<evidence type="ECO:0000256" key="11">
    <source>
        <dbReference type="ARBA" id="ARBA00023157"/>
    </source>
</evidence>
<dbReference type="OrthoDB" id="4062651at2759"/>
<dbReference type="GO" id="GO:0005509">
    <property type="term" value="F:calcium ion binding"/>
    <property type="evidence" value="ECO:0007669"/>
    <property type="project" value="InterPro"/>
</dbReference>
<dbReference type="GO" id="GO:0005524">
    <property type="term" value="F:ATP binding"/>
    <property type="evidence" value="ECO:0007669"/>
    <property type="project" value="UniProtKB-UniRule"/>
</dbReference>
<dbReference type="InterPro" id="IPR011009">
    <property type="entry name" value="Kinase-like_dom_sf"/>
</dbReference>
<evidence type="ECO:0000256" key="5">
    <source>
        <dbReference type="ARBA" id="ARBA00022729"/>
    </source>
</evidence>
<dbReference type="CDD" id="cd00054">
    <property type="entry name" value="EGF_CA"/>
    <property type="match status" value="1"/>
</dbReference>
<dbReference type="PROSITE" id="PS00108">
    <property type="entry name" value="PROTEIN_KINASE_ST"/>
    <property type="match status" value="1"/>
</dbReference>
<keyword evidence="11" id="KW-1015">Disulfide bond</keyword>
<evidence type="ECO:0000256" key="4">
    <source>
        <dbReference type="ARBA" id="ARBA00022692"/>
    </source>
</evidence>
<dbReference type="InterPro" id="IPR018097">
    <property type="entry name" value="EGF_Ca-bd_CS"/>
</dbReference>
<dbReference type="InterPro" id="IPR000152">
    <property type="entry name" value="EGF-type_Asp/Asn_hydroxyl_site"/>
</dbReference>
<keyword evidence="4 15" id="KW-0812">Transmembrane</keyword>
<evidence type="ECO:0000259" key="18">
    <source>
        <dbReference type="PROSITE" id="PS50026"/>
    </source>
</evidence>
<evidence type="ECO:0000256" key="6">
    <source>
        <dbReference type="ARBA" id="ARBA00022741"/>
    </source>
</evidence>
<dbReference type="AlphaFoldDB" id="A0A443NLD7"/>
<dbReference type="GO" id="GO:0007166">
    <property type="term" value="P:cell surface receptor signaling pathway"/>
    <property type="evidence" value="ECO:0007669"/>
    <property type="project" value="InterPro"/>
</dbReference>
<dbReference type="SMART" id="SM00181">
    <property type="entry name" value="EGF"/>
    <property type="match status" value="2"/>
</dbReference>
<dbReference type="PROSITE" id="PS50026">
    <property type="entry name" value="EGF_3"/>
    <property type="match status" value="1"/>
</dbReference>
<dbReference type="InterPro" id="IPR008271">
    <property type="entry name" value="Ser/Thr_kinase_AS"/>
</dbReference>
<evidence type="ECO:0000256" key="7">
    <source>
        <dbReference type="ARBA" id="ARBA00022777"/>
    </source>
</evidence>
<name>A0A443NLD7_9MAGN</name>
<feature type="domain" description="EGF-like" evidence="18">
    <location>
        <begin position="291"/>
        <end position="325"/>
    </location>
</feature>
<comment type="caution">
    <text evidence="13">Lacks conserved residue(s) required for the propagation of feature annotation.</text>
</comment>
<evidence type="ECO:0000313" key="19">
    <source>
        <dbReference type="EMBL" id="RWR79324.1"/>
    </source>
</evidence>
<organism evidence="19 20">
    <name type="scientific">Cinnamomum micranthum f. kanehirae</name>
    <dbReference type="NCBI Taxonomy" id="337451"/>
    <lineage>
        <taxon>Eukaryota</taxon>
        <taxon>Viridiplantae</taxon>
        <taxon>Streptophyta</taxon>
        <taxon>Embryophyta</taxon>
        <taxon>Tracheophyta</taxon>
        <taxon>Spermatophyta</taxon>
        <taxon>Magnoliopsida</taxon>
        <taxon>Magnoliidae</taxon>
        <taxon>Laurales</taxon>
        <taxon>Lauraceae</taxon>
        <taxon>Cinnamomum</taxon>
    </lineage>
</organism>
<feature type="binding site" evidence="14">
    <location>
        <position position="445"/>
    </location>
    <ligand>
        <name>ATP</name>
        <dbReference type="ChEBI" id="CHEBI:30616"/>
    </ligand>
</feature>
<dbReference type="PROSITE" id="PS00010">
    <property type="entry name" value="ASX_HYDROXYL"/>
    <property type="match status" value="1"/>
</dbReference>
<feature type="domain" description="Protein kinase" evidence="17">
    <location>
        <begin position="416"/>
        <end position="698"/>
    </location>
</feature>
<dbReference type="Gene3D" id="2.10.25.10">
    <property type="entry name" value="Laminin"/>
    <property type="match status" value="1"/>
</dbReference>
<dbReference type="GO" id="GO:0005886">
    <property type="term" value="C:plasma membrane"/>
    <property type="evidence" value="ECO:0007669"/>
    <property type="project" value="TreeGrafter"/>
</dbReference>